<dbReference type="EMBL" id="JACHLN010000003">
    <property type="protein sequence ID" value="MBB4840599.1"/>
    <property type="molecule type" value="Genomic_DNA"/>
</dbReference>
<evidence type="ECO:0000313" key="4">
    <source>
        <dbReference type="Proteomes" id="UP000575241"/>
    </source>
</evidence>
<name>A0A7W7K3Y2_9SPHN</name>
<comment type="caution">
    <text evidence="3">The sequence shown here is derived from an EMBL/GenBank/DDBJ whole genome shotgun (WGS) entry which is preliminary data.</text>
</comment>
<dbReference type="RefSeq" id="WP_184169047.1">
    <property type="nucleotide sequence ID" value="NZ_JACHLN010000003.1"/>
</dbReference>
<proteinExistence type="predicted"/>
<sequence>MRAILLPALLLMMPGQTVSRSWVVFLEPNSRTLPDYTGQTMAEIRNALKANPNAWLRISGHTDRVGTEAANMVKSRNMANIVEGSLKVGFDPSRFKVFAYGESRPSVMTKDGVREIMNQRVVVELMTSPMPVVKLAPPIAGRQPPPSAASRPKAVTGLGKEQRLALAQKCFSVVGLGGTQYSWGNRDMGSVYDTRLVYRPGGVCGNRAKLVAVLGWQGVFGGCDTKYERTYINKEFFGGSKATEQAYSADHVNCIAAVDVIELH</sequence>
<reference evidence="3 4" key="1">
    <citation type="submission" date="2020-08" db="EMBL/GenBank/DDBJ databases">
        <title>Functional genomics of gut bacteria from endangered species of beetles.</title>
        <authorList>
            <person name="Carlos-Shanley C."/>
        </authorList>
    </citation>
    <scope>NUCLEOTIDE SEQUENCE [LARGE SCALE GENOMIC DNA]</scope>
    <source>
        <strain evidence="3 4">S00224</strain>
    </source>
</reference>
<dbReference type="GO" id="GO:0016020">
    <property type="term" value="C:membrane"/>
    <property type="evidence" value="ECO:0007669"/>
    <property type="project" value="UniProtKB-UniRule"/>
</dbReference>
<dbReference type="Pfam" id="PF00691">
    <property type="entry name" value="OmpA"/>
    <property type="match status" value="1"/>
</dbReference>
<dbReference type="InterPro" id="IPR006665">
    <property type="entry name" value="OmpA-like"/>
</dbReference>
<protein>
    <recommendedName>
        <fullName evidence="2">OmpA-like domain-containing protein</fullName>
    </recommendedName>
</protein>
<gene>
    <name evidence="3" type="ORF">HNP52_003691</name>
</gene>
<dbReference type="Gene3D" id="3.30.1330.60">
    <property type="entry name" value="OmpA-like domain"/>
    <property type="match status" value="1"/>
</dbReference>
<evidence type="ECO:0000313" key="3">
    <source>
        <dbReference type="EMBL" id="MBB4840599.1"/>
    </source>
</evidence>
<dbReference type="SUPFAM" id="SSF103088">
    <property type="entry name" value="OmpA-like"/>
    <property type="match status" value="1"/>
</dbReference>
<dbReference type="PROSITE" id="PS51123">
    <property type="entry name" value="OMPA_2"/>
    <property type="match status" value="1"/>
</dbReference>
<accession>A0A7W7K3Y2</accession>
<organism evidence="3 4">
    <name type="scientific">Sphingomonas kyeonggiensis</name>
    <dbReference type="NCBI Taxonomy" id="1268553"/>
    <lineage>
        <taxon>Bacteria</taxon>
        <taxon>Pseudomonadati</taxon>
        <taxon>Pseudomonadota</taxon>
        <taxon>Alphaproteobacteria</taxon>
        <taxon>Sphingomonadales</taxon>
        <taxon>Sphingomonadaceae</taxon>
        <taxon>Sphingomonas</taxon>
    </lineage>
</organism>
<dbReference type="CDD" id="cd07185">
    <property type="entry name" value="OmpA_C-like"/>
    <property type="match status" value="1"/>
</dbReference>
<dbReference type="PANTHER" id="PTHR30329">
    <property type="entry name" value="STATOR ELEMENT OF FLAGELLAR MOTOR COMPLEX"/>
    <property type="match status" value="1"/>
</dbReference>
<dbReference type="InterPro" id="IPR050330">
    <property type="entry name" value="Bact_OuterMem_StrucFunc"/>
</dbReference>
<evidence type="ECO:0000259" key="2">
    <source>
        <dbReference type="PROSITE" id="PS51123"/>
    </source>
</evidence>
<dbReference type="InterPro" id="IPR036737">
    <property type="entry name" value="OmpA-like_sf"/>
</dbReference>
<dbReference type="Proteomes" id="UP000575241">
    <property type="component" value="Unassembled WGS sequence"/>
</dbReference>
<dbReference type="PANTHER" id="PTHR30329:SF21">
    <property type="entry name" value="LIPOPROTEIN YIAD-RELATED"/>
    <property type="match status" value="1"/>
</dbReference>
<keyword evidence="1" id="KW-0472">Membrane</keyword>
<evidence type="ECO:0000256" key="1">
    <source>
        <dbReference type="PROSITE-ProRule" id="PRU00473"/>
    </source>
</evidence>
<dbReference type="AlphaFoldDB" id="A0A7W7K3Y2"/>
<keyword evidence="4" id="KW-1185">Reference proteome</keyword>
<feature type="domain" description="OmpA-like" evidence="2">
    <location>
        <begin position="13"/>
        <end position="129"/>
    </location>
</feature>